<evidence type="ECO:0000313" key="2">
    <source>
        <dbReference type="Proteomes" id="UP000011200"/>
    </source>
</evidence>
<evidence type="ECO:0000313" key="1">
    <source>
        <dbReference type="EMBL" id="AWT54316.1"/>
    </source>
</evidence>
<dbReference type="Proteomes" id="UP000011200">
    <property type="component" value="Chromosome"/>
</dbReference>
<protein>
    <submittedName>
        <fullName evidence="1">Uncharacterized protein</fullName>
    </submittedName>
</protein>
<dbReference type="AlphaFoldDB" id="A0A2U9PRB4"/>
<reference evidence="2" key="2">
    <citation type="submission" date="2018-03" db="EMBL/GenBank/DDBJ databases">
        <authorList>
            <person name="Derbyshire K."/>
            <person name="Gray T.A."/>
            <person name="Champion M."/>
        </authorList>
    </citation>
    <scope>NUCLEOTIDE SEQUENCE [LARGE SCALE GENOMIC DNA]</scope>
    <source>
        <strain evidence="2">MKD8</strain>
    </source>
</reference>
<gene>
    <name evidence="1" type="ORF">D806_033440</name>
</gene>
<sequence>MSATTEHQIAWELADALNQHLTVEDRAVVYMNLGSAHHSAAIRRLLHVALRAQVGLSASILDQLQVWCRVCRREDDFAPLLARLRQPTSSRGLPRPGGVSRGMP</sequence>
<organism evidence="1 2">
    <name type="scientific">Mycolicibacterium smegmatis (strain MKD8)</name>
    <name type="common">Mycobacterium smegmatis</name>
    <dbReference type="NCBI Taxonomy" id="1214915"/>
    <lineage>
        <taxon>Bacteria</taxon>
        <taxon>Bacillati</taxon>
        <taxon>Actinomycetota</taxon>
        <taxon>Actinomycetes</taxon>
        <taxon>Mycobacteriales</taxon>
        <taxon>Mycobacteriaceae</taxon>
        <taxon>Mycolicibacterium</taxon>
    </lineage>
</organism>
<dbReference type="RefSeq" id="WP_003894784.1">
    <property type="nucleotide sequence ID" value="NZ_CP027541.1"/>
</dbReference>
<accession>A0A2U9PRB4</accession>
<reference evidence="1 2" key="1">
    <citation type="journal article" date="2013" name="Genome Announc.">
        <title>Draft genome sequence of MKD8, a conjugal recipient Mycobacterium smegmatis strain.</title>
        <authorList>
            <person name="Gray T.A."/>
            <person name="Palumbo M.J."/>
            <person name="Derbyshire K.M."/>
        </authorList>
    </citation>
    <scope>NUCLEOTIDE SEQUENCE [LARGE SCALE GENOMIC DNA]</scope>
    <source>
        <strain evidence="1 2">MKD8</strain>
    </source>
</reference>
<proteinExistence type="predicted"/>
<name>A0A2U9PRB4_MYCSE</name>
<dbReference type="EMBL" id="CP027541">
    <property type="protein sequence ID" value="AWT54316.1"/>
    <property type="molecule type" value="Genomic_DNA"/>
</dbReference>